<evidence type="ECO:0000313" key="6">
    <source>
        <dbReference type="Proteomes" id="UP001385809"/>
    </source>
</evidence>
<evidence type="ECO:0000313" key="5">
    <source>
        <dbReference type="EMBL" id="MEJ2868183.1"/>
    </source>
</evidence>
<dbReference type="InterPro" id="IPR009057">
    <property type="entry name" value="Homeodomain-like_sf"/>
</dbReference>
<evidence type="ECO:0000256" key="3">
    <source>
        <dbReference type="ARBA" id="ARBA00023163"/>
    </source>
</evidence>
<reference evidence="5 6" key="1">
    <citation type="submission" date="2024-03" db="EMBL/GenBank/DDBJ databases">
        <title>Actinomycetospora sp. OC33-EN08, a novel actinomycete isolated from wild orchid (Aerides multiflora).</title>
        <authorList>
            <person name="Suriyachadkun C."/>
        </authorList>
    </citation>
    <scope>NUCLEOTIDE SEQUENCE [LARGE SCALE GENOMIC DNA]</scope>
    <source>
        <strain evidence="5 6">OC33-EN08</strain>
    </source>
</reference>
<keyword evidence="1" id="KW-0805">Transcription regulation</keyword>
<dbReference type="EMBL" id="JBBEGN010000004">
    <property type="protein sequence ID" value="MEJ2868183.1"/>
    <property type="molecule type" value="Genomic_DNA"/>
</dbReference>
<dbReference type="PROSITE" id="PS00041">
    <property type="entry name" value="HTH_ARAC_FAMILY_1"/>
    <property type="match status" value="1"/>
</dbReference>
<comment type="caution">
    <text evidence="5">The sequence shown here is derived from an EMBL/GenBank/DDBJ whole genome shotgun (WGS) entry which is preliminary data.</text>
</comment>
<dbReference type="InterPro" id="IPR050204">
    <property type="entry name" value="AraC_XylS_family_regulators"/>
</dbReference>
<dbReference type="RefSeq" id="WP_337694795.1">
    <property type="nucleotide sequence ID" value="NZ_JBBEGN010000004.1"/>
</dbReference>
<name>A0ABU8MML9_9PSEU</name>
<dbReference type="Pfam" id="PF12833">
    <property type="entry name" value="HTH_18"/>
    <property type="match status" value="1"/>
</dbReference>
<dbReference type="InterPro" id="IPR020449">
    <property type="entry name" value="Tscrpt_reg_AraC-type_HTH"/>
</dbReference>
<dbReference type="PROSITE" id="PS01124">
    <property type="entry name" value="HTH_ARAC_FAMILY_2"/>
    <property type="match status" value="1"/>
</dbReference>
<dbReference type="Proteomes" id="UP001385809">
    <property type="component" value="Unassembled WGS sequence"/>
</dbReference>
<dbReference type="SUPFAM" id="SSF46689">
    <property type="entry name" value="Homeodomain-like"/>
    <property type="match status" value="2"/>
</dbReference>
<sequence>MRAAPASHAVAEHQPGRRVASSADLDWAAPLVQVVDQPAAAAEFETTPTPDLGVVMVLRGTFRLESRTRGRWRSARYRPGVVGVTAPDRRDVLRWRDSGGGPRSTLHVHVPVELLEEIREGLPRPGRLRPIADLDVLHLVDPVVSATLGTLDTALRRGAGSVVAESLAQALGAQLLLGSSGEVDARDVGPPGRLSTRTLGDVVDHLHAHLGERVTLDDMARQANLSRFHFLRLFAATTGTTPHRYLTDLRMERAAEMLRSGRYGVAAVAASCGYASTSGFTAVFRERYGCTPGTFAGT</sequence>
<keyword evidence="2" id="KW-0238">DNA-binding</keyword>
<dbReference type="PANTHER" id="PTHR46796">
    <property type="entry name" value="HTH-TYPE TRANSCRIPTIONAL ACTIVATOR RHAS-RELATED"/>
    <property type="match status" value="1"/>
</dbReference>
<feature type="domain" description="HTH araC/xylS-type" evidence="4">
    <location>
        <begin position="200"/>
        <end position="298"/>
    </location>
</feature>
<keyword evidence="6" id="KW-1185">Reference proteome</keyword>
<keyword evidence="3" id="KW-0804">Transcription</keyword>
<proteinExistence type="predicted"/>
<dbReference type="InterPro" id="IPR018060">
    <property type="entry name" value="HTH_AraC"/>
</dbReference>
<organism evidence="5 6">
    <name type="scientific">Actinomycetospora aurantiaca</name>
    <dbReference type="NCBI Taxonomy" id="3129233"/>
    <lineage>
        <taxon>Bacteria</taxon>
        <taxon>Bacillati</taxon>
        <taxon>Actinomycetota</taxon>
        <taxon>Actinomycetes</taxon>
        <taxon>Pseudonocardiales</taxon>
        <taxon>Pseudonocardiaceae</taxon>
        <taxon>Actinomycetospora</taxon>
    </lineage>
</organism>
<dbReference type="PANTHER" id="PTHR46796:SF6">
    <property type="entry name" value="ARAC SUBFAMILY"/>
    <property type="match status" value="1"/>
</dbReference>
<accession>A0ABU8MML9</accession>
<evidence type="ECO:0000256" key="1">
    <source>
        <dbReference type="ARBA" id="ARBA00023015"/>
    </source>
</evidence>
<dbReference type="SMART" id="SM00342">
    <property type="entry name" value="HTH_ARAC"/>
    <property type="match status" value="1"/>
</dbReference>
<dbReference type="Gene3D" id="1.10.10.60">
    <property type="entry name" value="Homeodomain-like"/>
    <property type="match status" value="2"/>
</dbReference>
<evidence type="ECO:0000259" key="4">
    <source>
        <dbReference type="PROSITE" id="PS01124"/>
    </source>
</evidence>
<protein>
    <submittedName>
        <fullName evidence="5">AraC family transcriptional regulator</fullName>
    </submittedName>
</protein>
<evidence type="ECO:0000256" key="2">
    <source>
        <dbReference type="ARBA" id="ARBA00023125"/>
    </source>
</evidence>
<dbReference type="PRINTS" id="PR00032">
    <property type="entry name" value="HTHARAC"/>
</dbReference>
<dbReference type="InterPro" id="IPR018062">
    <property type="entry name" value="HTH_AraC-typ_CS"/>
</dbReference>
<gene>
    <name evidence="5" type="ORF">WCD74_10430</name>
</gene>